<dbReference type="SUPFAM" id="SSF56300">
    <property type="entry name" value="Metallo-dependent phosphatases"/>
    <property type="match status" value="1"/>
</dbReference>
<evidence type="ECO:0000256" key="1">
    <source>
        <dbReference type="SAM" id="Phobius"/>
    </source>
</evidence>
<feature type="transmembrane region" description="Helical" evidence="1">
    <location>
        <begin position="7"/>
        <end position="26"/>
    </location>
</feature>
<dbReference type="PANTHER" id="PTHR31302:SF0">
    <property type="entry name" value="TRANSMEMBRANE PROTEIN WITH METALLOPHOSPHOESTERASE DOMAIN"/>
    <property type="match status" value="1"/>
</dbReference>
<evidence type="ECO:0000313" key="3">
    <source>
        <dbReference type="EMBL" id="ODG92014.1"/>
    </source>
</evidence>
<comment type="caution">
    <text evidence="3">The sequence shown here is derived from an EMBL/GenBank/DDBJ whole genome shotgun (WGS) entry which is preliminary data.</text>
</comment>
<reference evidence="3 4" key="1">
    <citation type="submission" date="2016-07" db="EMBL/GenBank/DDBJ databases">
        <authorList>
            <person name="Townsley L."/>
            <person name="Shank E.A."/>
        </authorList>
    </citation>
    <scope>NUCLEOTIDE SEQUENCE [LARGE SCALE GENOMIC DNA]</scope>
    <source>
        <strain evidence="3 4">CH01</strain>
    </source>
</reference>
<dbReference type="InterPro" id="IPR004843">
    <property type="entry name" value="Calcineurin-like_PHP"/>
</dbReference>
<dbReference type="PANTHER" id="PTHR31302">
    <property type="entry name" value="TRANSMEMBRANE PROTEIN WITH METALLOPHOSPHOESTERASE DOMAIN-RELATED"/>
    <property type="match status" value="1"/>
</dbReference>
<keyword evidence="1" id="KW-0472">Membrane</keyword>
<dbReference type="InterPro" id="IPR029052">
    <property type="entry name" value="Metallo-depent_PP-like"/>
</dbReference>
<keyword evidence="1" id="KW-1133">Transmembrane helix</keyword>
<dbReference type="RefSeq" id="WP_069033793.1">
    <property type="nucleotide sequence ID" value="NZ_MDKC01000013.1"/>
</dbReference>
<sequence>MKNRLAKVVAGLIILFIFALVIYIIWDNNRITIAKQDVLVDHLPKEFEGYKILQISDLHSKEFGKNQSRLLKSINSTDYDAIVFTGDMILKSQSTNIKPFYQLLEGIQNKENAIYIPGNEDPEAYYVNSKDVLVKSKFIKGIEKRGVKFLESIYSVKKNNSTINFVDFETSILNASQSDKQTNGIFLPEYVQTKQYIEHRKSLIKEMSGINQLKKNDVLIALNHYPIVDARIDSLLNDASLKFRDRKYDLIIAGHYHGGQIRLPFIGAPFVPEGWYKWGGLFPPQNRVKGLWEYKHTKQYVSTGLGSSNFIRFLKFRLFNPPEINVLTLKQKIN</sequence>
<name>A0ABX2ZRN1_9BACI</name>
<evidence type="ECO:0000259" key="2">
    <source>
        <dbReference type="Pfam" id="PF00149"/>
    </source>
</evidence>
<dbReference type="Gene3D" id="3.60.21.10">
    <property type="match status" value="1"/>
</dbReference>
<protein>
    <recommendedName>
        <fullName evidence="2">Calcineurin-like phosphoesterase domain-containing protein</fullName>
    </recommendedName>
</protein>
<keyword evidence="4" id="KW-1185">Reference proteome</keyword>
<proteinExistence type="predicted"/>
<evidence type="ECO:0000313" key="4">
    <source>
        <dbReference type="Proteomes" id="UP000094580"/>
    </source>
</evidence>
<gene>
    <name evidence="3" type="ORF">BED47_05920</name>
</gene>
<dbReference type="InterPro" id="IPR051158">
    <property type="entry name" value="Metallophosphoesterase_sf"/>
</dbReference>
<dbReference type="Proteomes" id="UP000094580">
    <property type="component" value="Unassembled WGS sequence"/>
</dbReference>
<keyword evidence="1" id="KW-0812">Transmembrane</keyword>
<dbReference type="Pfam" id="PF00149">
    <property type="entry name" value="Metallophos"/>
    <property type="match status" value="1"/>
</dbReference>
<accession>A0ABX2ZRN1</accession>
<dbReference type="EMBL" id="MDKC01000013">
    <property type="protein sequence ID" value="ODG92014.1"/>
    <property type="molecule type" value="Genomic_DNA"/>
</dbReference>
<feature type="domain" description="Calcineurin-like phosphoesterase" evidence="2">
    <location>
        <begin position="51"/>
        <end position="258"/>
    </location>
</feature>
<organism evidence="3 4">
    <name type="scientific">Gottfriedia luciferensis</name>
    <dbReference type="NCBI Taxonomy" id="178774"/>
    <lineage>
        <taxon>Bacteria</taxon>
        <taxon>Bacillati</taxon>
        <taxon>Bacillota</taxon>
        <taxon>Bacilli</taxon>
        <taxon>Bacillales</taxon>
        <taxon>Bacillaceae</taxon>
        <taxon>Gottfriedia</taxon>
    </lineage>
</organism>